<evidence type="ECO:0000313" key="2">
    <source>
        <dbReference type="EMBL" id="AKV07935.1"/>
    </source>
</evidence>
<protein>
    <recommendedName>
        <fullName evidence="1">HTH araC/xylS-type domain-containing protein</fullName>
    </recommendedName>
</protein>
<dbReference type="GO" id="GO:0043565">
    <property type="term" value="F:sequence-specific DNA binding"/>
    <property type="evidence" value="ECO:0007669"/>
    <property type="project" value="InterPro"/>
</dbReference>
<accession>A0A0K1QR42</accession>
<feature type="domain" description="HTH araC/xylS-type" evidence="1">
    <location>
        <begin position="91"/>
        <end position="116"/>
    </location>
</feature>
<gene>
    <name evidence="2" type="ORF">B723_16535</name>
</gene>
<dbReference type="Proteomes" id="UP000017175">
    <property type="component" value="Chromosome"/>
</dbReference>
<dbReference type="AlphaFoldDB" id="A0A0K1QR42"/>
<evidence type="ECO:0000313" key="3">
    <source>
        <dbReference type="Proteomes" id="UP000017175"/>
    </source>
</evidence>
<dbReference type="InterPro" id="IPR018060">
    <property type="entry name" value="HTH_AraC"/>
</dbReference>
<proteinExistence type="predicted"/>
<reference evidence="2 3" key="1">
    <citation type="journal article" date="2012" name="J. Bacteriol.">
        <title>Draft genome sequence of the cyanide-utilizing bacterium Pseudomonas fluorescens strain NCIMB 11764.</title>
        <authorList>
            <person name="Vilo C.A."/>
            <person name="Benedik M.J."/>
            <person name="Kunz D.A."/>
            <person name="Dong Q."/>
        </authorList>
    </citation>
    <scope>NUCLEOTIDE SEQUENCE [LARGE SCALE GENOMIC DNA]</scope>
    <source>
        <strain evidence="2 3">NCIMB 11764</strain>
    </source>
</reference>
<dbReference type="PROSITE" id="PS01124">
    <property type="entry name" value="HTH_ARAC_FAMILY_2"/>
    <property type="match status" value="1"/>
</dbReference>
<name>A0A0K1QR42_PSEFL</name>
<organism evidence="2 3">
    <name type="scientific">Pseudomonas fluorescens NCIMB 11764</name>
    <dbReference type="NCBI Taxonomy" id="1221522"/>
    <lineage>
        <taxon>Bacteria</taxon>
        <taxon>Pseudomonadati</taxon>
        <taxon>Pseudomonadota</taxon>
        <taxon>Gammaproteobacteria</taxon>
        <taxon>Pseudomonadales</taxon>
        <taxon>Pseudomonadaceae</taxon>
        <taxon>Pseudomonas</taxon>
    </lineage>
</organism>
<sequence length="119" mass="13463">MHLLLEESDGAIDIFPRLARFACFIRGELIASANRQAQANAQLALLRLLAPLVFRLNRFDTLNLAVDRLRTNLLRATFRGTGRVGRFSIMGYSTASALIAMFQRQGGLTPEQYRRHMLK</sequence>
<evidence type="ECO:0000259" key="1">
    <source>
        <dbReference type="PROSITE" id="PS01124"/>
    </source>
</evidence>
<dbReference type="GO" id="GO:0003700">
    <property type="term" value="F:DNA-binding transcription factor activity"/>
    <property type="evidence" value="ECO:0007669"/>
    <property type="project" value="InterPro"/>
</dbReference>
<dbReference type="EMBL" id="CP010945">
    <property type="protein sequence ID" value="AKV07935.1"/>
    <property type="molecule type" value="Genomic_DNA"/>
</dbReference>